<accession>A0A853I9Y1</accession>
<evidence type="ECO:0000313" key="1">
    <source>
        <dbReference type="EMBL" id="NYZ66065.1"/>
    </source>
</evidence>
<proteinExistence type="predicted"/>
<comment type="caution">
    <text evidence="1">The sequence shown here is derived from an EMBL/GenBank/DDBJ whole genome shotgun (WGS) entry which is preliminary data.</text>
</comment>
<keyword evidence="2" id="KW-1185">Reference proteome</keyword>
<reference evidence="1 2" key="1">
    <citation type="submission" date="2020-07" db="EMBL/GenBank/DDBJ databases">
        <title>Endozoicomonas sp. nov., isolated from sediment.</title>
        <authorList>
            <person name="Gu T."/>
        </authorList>
    </citation>
    <scope>NUCLEOTIDE SEQUENCE [LARGE SCALE GENOMIC DNA]</scope>
    <source>
        <strain evidence="1 2">SM1973</strain>
    </source>
</reference>
<gene>
    <name evidence="1" type="ORF">H0A36_08570</name>
</gene>
<dbReference type="EMBL" id="JACCKB010000010">
    <property type="protein sequence ID" value="NYZ66065.1"/>
    <property type="molecule type" value="Genomic_DNA"/>
</dbReference>
<dbReference type="Proteomes" id="UP000569732">
    <property type="component" value="Unassembled WGS sequence"/>
</dbReference>
<name>A0A853I9Y1_9GAMM</name>
<sequence length="149" mass="17070">MKSGRPTKVAINHDNYHAEHIGRTTDELQFFLTTPFEPATNDSDGCEYIALFKFDLNGNLVDSYIDCLGPRGSYDDEERTKKYVALLSSLGEVDYCRIEVKPFSVKYNSVNIGLIVREPEYEEDVWAVELLPGNYMAFFEPWDSGEYDT</sequence>
<dbReference type="AlphaFoldDB" id="A0A853I9Y1"/>
<evidence type="ECO:0000313" key="2">
    <source>
        <dbReference type="Proteomes" id="UP000569732"/>
    </source>
</evidence>
<organism evidence="1 2">
    <name type="scientific">Spartinivicinus marinus</name>
    <dbReference type="NCBI Taxonomy" id="2994442"/>
    <lineage>
        <taxon>Bacteria</taxon>
        <taxon>Pseudomonadati</taxon>
        <taxon>Pseudomonadota</taxon>
        <taxon>Gammaproteobacteria</taxon>
        <taxon>Oceanospirillales</taxon>
        <taxon>Zooshikellaceae</taxon>
        <taxon>Spartinivicinus</taxon>
    </lineage>
</organism>
<protein>
    <submittedName>
        <fullName evidence="1">Uncharacterized protein</fullName>
    </submittedName>
</protein>